<sequence length="300" mass="34312">MKKHLQLRRLQPPQNPENPRTATTTKECYVAQKQQESLGYEQGEGTVHERKHGKARNRLWKLMGKEQRFFRQDLLNLINGSTSKNPKRKTFDSLEQLEIEGESPRLKPKSSPQRAPLSRDVPARSEESSRKSMQRPRRHRCHNHFFLLRKDGPSHHKEENRRICESTSLETMSTGFSEVGTCIQTNPEKGKRGCKPPENRRPPPPSEPRNVERVLKLGESTDLSDTAQLAIFIQGVDIEFTVTEELLALQSLKGTSKEKDIFNKVQEAFTSFGLPSSKLVEYAQMVYLLSSAYVNVSSEL</sequence>
<dbReference type="STRING" id="151549.A0A4C1WUC7"/>
<dbReference type="EMBL" id="BGZK01000633">
    <property type="protein sequence ID" value="GBP53737.1"/>
    <property type="molecule type" value="Genomic_DNA"/>
</dbReference>
<evidence type="ECO:0000313" key="2">
    <source>
        <dbReference type="EMBL" id="GBP53737.1"/>
    </source>
</evidence>
<evidence type="ECO:0000256" key="1">
    <source>
        <dbReference type="SAM" id="MobiDB-lite"/>
    </source>
</evidence>
<dbReference type="PANTHER" id="PTHR45913">
    <property type="entry name" value="EPM2A-INTERACTING PROTEIN 1"/>
    <property type="match status" value="1"/>
</dbReference>
<feature type="compositionally biased region" description="Basic and acidic residues" evidence="1">
    <location>
        <begin position="121"/>
        <end position="130"/>
    </location>
</feature>
<keyword evidence="3" id="KW-1185">Reference proteome</keyword>
<dbReference type="PANTHER" id="PTHR45913:SF5">
    <property type="entry name" value="GENERAL TRANSCRIPTION FACTOR II-I REPEAT DOMAIN-CONTAINING PROTEIN 2A-LIKE PROTEIN"/>
    <property type="match status" value="1"/>
</dbReference>
<evidence type="ECO:0000313" key="3">
    <source>
        <dbReference type="Proteomes" id="UP000299102"/>
    </source>
</evidence>
<proteinExistence type="predicted"/>
<comment type="caution">
    <text evidence="2">The sequence shown here is derived from an EMBL/GenBank/DDBJ whole genome shotgun (WGS) entry which is preliminary data.</text>
</comment>
<name>A0A4C1WUC7_EUMVA</name>
<dbReference type="Proteomes" id="UP000299102">
    <property type="component" value="Unassembled WGS sequence"/>
</dbReference>
<feature type="compositionally biased region" description="Basic and acidic residues" evidence="1">
    <location>
        <begin position="188"/>
        <end position="201"/>
    </location>
</feature>
<dbReference type="AlphaFoldDB" id="A0A4C1WUC7"/>
<feature type="compositionally biased region" description="Basic residues" evidence="1">
    <location>
        <begin position="132"/>
        <end position="142"/>
    </location>
</feature>
<protein>
    <submittedName>
        <fullName evidence="2">General transcription factor II-I repeat domain-containing protein 2</fullName>
    </submittedName>
</protein>
<feature type="region of interest" description="Disordered" evidence="1">
    <location>
        <begin position="180"/>
        <end position="210"/>
    </location>
</feature>
<organism evidence="2 3">
    <name type="scientific">Eumeta variegata</name>
    <name type="common">Bagworm moth</name>
    <name type="synonym">Eumeta japonica</name>
    <dbReference type="NCBI Taxonomy" id="151549"/>
    <lineage>
        <taxon>Eukaryota</taxon>
        <taxon>Metazoa</taxon>
        <taxon>Ecdysozoa</taxon>
        <taxon>Arthropoda</taxon>
        <taxon>Hexapoda</taxon>
        <taxon>Insecta</taxon>
        <taxon>Pterygota</taxon>
        <taxon>Neoptera</taxon>
        <taxon>Endopterygota</taxon>
        <taxon>Lepidoptera</taxon>
        <taxon>Glossata</taxon>
        <taxon>Ditrysia</taxon>
        <taxon>Tineoidea</taxon>
        <taxon>Psychidae</taxon>
        <taxon>Oiketicinae</taxon>
        <taxon>Eumeta</taxon>
    </lineage>
</organism>
<reference evidence="2 3" key="1">
    <citation type="journal article" date="2019" name="Commun. Biol.">
        <title>The bagworm genome reveals a unique fibroin gene that provides high tensile strength.</title>
        <authorList>
            <person name="Kono N."/>
            <person name="Nakamura H."/>
            <person name="Ohtoshi R."/>
            <person name="Tomita M."/>
            <person name="Numata K."/>
            <person name="Arakawa K."/>
        </authorList>
    </citation>
    <scope>NUCLEOTIDE SEQUENCE [LARGE SCALE GENOMIC DNA]</scope>
</reference>
<feature type="region of interest" description="Disordered" evidence="1">
    <location>
        <begin position="77"/>
        <end position="142"/>
    </location>
</feature>
<gene>
    <name evidence="2" type="primary">Gtf2ird2</name>
    <name evidence="2" type="ORF">EVAR_84220_1</name>
</gene>
<accession>A0A4C1WUC7</accession>
<dbReference type="OrthoDB" id="6611647at2759"/>
<feature type="region of interest" description="Disordered" evidence="1">
    <location>
        <begin position="1"/>
        <end position="23"/>
    </location>
</feature>